<dbReference type="eggNOG" id="COG1024">
    <property type="taxonomic scope" value="Bacteria"/>
</dbReference>
<dbReference type="SUPFAM" id="SSF52096">
    <property type="entry name" value="ClpP/crotonase"/>
    <property type="match status" value="1"/>
</dbReference>
<dbReference type="KEGG" id="psl:Psta_0090"/>
<dbReference type="STRING" id="530564.Psta_0090"/>
<dbReference type="EMBL" id="CP001848">
    <property type="protein sequence ID" value="ADB14786.1"/>
    <property type="molecule type" value="Genomic_DNA"/>
</dbReference>
<dbReference type="HOGENOM" id="CLU_009834_7_3_0"/>
<gene>
    <name evidence="3" type="ordered locus">Psta_0090</name>
</gene>
<dbReference type="Proteomes" id="UP000001887">
    <property type="component" value="Chromosome"/>
</dbReference>
<dbReference type="PANTHER" id="PTHR42964">
    <property type="entry name" value="ENOYL-COA HYDRATASE"/>
    <property type="match status" value="1"/>
</dbReference>
<dbReference type="InterPro" id="IPR001753">
    <property type="entry name" value="Enoyl-CoA_hydra/iso"/>
</dbReference>
<name>D2R0B8_PIRSD</name>
<organism evidence="3 4">
    <name type="scientific">Pirellula staleyi (strain ATCC 27377 / DSM 6068 / ICPB 4128)</name>
    <name type="common">Pirella staleyi</name>
    <dbReference type="NCBI Taxonomy" id="530564"/>
    <lineage>
        <taxon>Bacteria</taxon>
        <taxon>Pseudomonadati</taxon>
        <taxon>Planctomycetota</taxon>
        <taxon>Planctomycetia</taxon>
        <taxon>Pirellulales</taxon>
        <taxon>Pirellulaceae</taxon>
        <taxon>Pirellula</taxon>
    </lineage>
</organism>
<dbReference type="Pfam" id="PF00378">
    <property type="entry name" value="ECH_1"/>
    <property type="match status" value="1"/>
</dbReference>
<keyword evidence="4" id="KW-1185">Reference proteome</keyword>
<dbReference type="PANTHER" id="PTHR42964:SF1">
    <property type="entry name" value="POLYKETIDE BIOSYNTHESIS ENOYL-COA HYDRATASE PKSH-RELATED"/>
    <property type="match status" value="1"/>
</dbReference>
<dbReference type="Gene3D" id="3.90.226.10">
    <property type="entry name" value="2-enoyl-CoA Hydratase, Chain A, domain 1"/>
    <property type="match status" value="1"/>
</dbReference>
<keyword evidence="3" id="KW-0413">Isomerase</keyword>
<dbReference type="InterPro" id="IPR029045">
    <property type="entry name" value="ClpP/crotonase-like_dom_sf"/>
</dbReference>
<proteinExistence type="inferred from homology"/>
<accession>D2R0B8</accession>
<dbReference type="CDD" id="cd06558">
    <property type="entry name" value="crotonase-like"/>
    <property type="match status" value="1"/>
</dbReference>
<evidence type="ECO:0000256" key="1">
    <source>
        <dbReference type="ARBA" id="ARBA00005254"/>
    </source>
</evidence>
<sequence length="258" mass="27687">MTVLVKKHIPTGTIVLNRPERRNALSRQMMTELAQALSDMHGEKQVRAVVLTGSGNSFCSGMDLHEMQEHSKSERPHDEYHDDAVQYCELLEQMLRFPKPIIAAVNGPVMAGGMGLVLASDVVIAASEATFGLPEPRRGLVAGMVSPLLAFRLGASHAARLLLTAESVSASEAYRIGLVADITVFDLLWARAHDLSQKIALSAPQAIQLTKRMLNETIGEHLGTLLAAGAAASATARTTDAATEGLAAFLEKRAPQWS</sequence>
<dbReference type="PROSITE" id="PS00166">
    <property type="entry name" value="ENOYL_COA_HYDRATASE"/>
    <property type="match status" value="1"/>
</dbReference>
<evidence type="ECO:0000313" key="4">
    <source>
        <dbReference type="Proteomes" id="UP000001887"/>
    </source>
</evidence>
<dbReference type="AlphaFoldDB" id="D2R0B8"/>
<dbReference type="OrthoDB" id="370015at2"/>
<evidence type="ECO:0000313" key="3">
    <source>
        <dbReference type="EMBL" id="ADB14786.1"/>
    </source>
</evidence>
<reference evidence="3 4" key="1">
    <citation type="journal article" date="2009" name="Stand. Genomic Sci.">
        <title>Complete genome sequence of Pirellula staleyi type strain (ATCC 27377).</title>
        <authorList>
            <person name="Clum A."/>
            <person name="Tindall B.J."/>
            <person name="Sikorski J."/>
            <person name="Ivanova N."/>
            <person name="Mavrommatis K."/>
            <person name="Lucas S."/>
            <person name="Glavina del Rio T."/>
            <person name="Nolan M."/>
            <person name="Chen F."/>
            <person name="Tice H."/>
            <person name="Pitluck S."/>
            <person name="Cheng J.F."/>
            <person name="Chertkov O."/>
            <person name="Brettin T."/>
            <person name="Han C."/>
            <person name="Detter J.C."/>
            <person name="Kuske C."/>
            <person name="Bruce D."/>
            <person name="Goodwin L."/>
            <person name="Ovchinikova G."/>
            <person name="Pati A."/>
            <person name="Mikhailova N."/>
            <person name="Chen A."/>
            <person name="Palaniappan K."/>
            <person name="Land M."/>
            <person name="Hauser L."/>
            <person name="Chang Y.J."/>
            <person name="Jeffries C.D."/>
            <person name="Chain P."/>
            <person name="Rohde M."/>
            <person name="Goker M."/>
            <person name="Bristow J."/>
            <person name="Eisen J.A."/>
            <person name="Markowitz V."/>
            <person name="Hugenholtz P."/>
            <person name="Kyrpides N.C."/>
            <person name="Klenk H.P."/>
            <person name="Lapidus A."/>
        </authorList>
    </citation>
    <scope>NUCLEOTIDE SEQUENCE [LARGE SCALE GENOMIC DNA]</scope>
    <source>
        <strain evidence="4">ATCC 27377 / DSM 6068 / ICPB 4128</strain>
    </source>
</reference>
<dbReference type="InterPro" id="IPR051683">
    <property type="entry name" value="Enoyl-CoA_Hydratase/Isomerase"/>
</dbReference>
<dbReference type="Gene3D" id="1.10.12.10">
    <property type="entry name" value="Lyase 2-enoyl-coa Hydratase, Chain A, domain 2"/>
    <property type="match status" value="1"/>
</dbReference>
<dbReference type="GO" id="GO:0016853">
    <property type="term" value="F:isomerase activity"/>
    <property type="evidence" value="ECO:0007669"/>
    <property type="project" value="UniProtKB-KW"/>
</dbReference>
<evidence type="ECO:0000256" key="2">
    <source>
        <dbReference type="RuleBase" id="RU003707"/>
    </source>
</evidence>
<protein>
    <submittedName>
        <fullName evidence="3">Enoyl-CoA hydratase/isomerase</fullName>
    </submittedName>
</protein>
<dbReference type="InterPro" id="IPR018376">
    <property type="entry name" value="Enoyl-CoA_hyd/isom_CS"/>
</dbReference>
<comment type="similarity">
    <text evidence="1 2">Belongs to the enoyl-CoA hydratase/isomerase family.</text>
</comment>
<dbReference type="InterPro" id="IPR014748">
    <property type="entry name" value="Enoyl-CoA_hydra_C"/>
</dbReference>